<keyword evidence="1" id="KW-0378">Hydrolase</keyword>
<reference evidence="4 5" key="1">
    <citation type="submission" date="2018-08" db="EMBL/GenBank/DDBJ databases">
        <title>Sphingobium sp. EO9.</title>
        <authorList>
            <person name="Park Y."/>
            <person name="Kim K.H."/>
            <person name="Jeon C.O."/>
        </authorList>
    </citation>
    <scope>NUCLEOTIDE SEQUENCE [LARGE SCALE GENOMIC DNA]</scope>
    <source>
        <strain evidence="4 5">EO9</strain>
    </source>
</reference>
<dbReference type="Gene3D" id="2.30.42.10">
    <property type="match status" value="1"/>
</dbReference>
<dbReference type="GO" id="GO:0006508">
    <property type="term" value="P:proteolysis"/>
    <property type="evidence" value="ECO:0007669"/>
    <property type="project" value="InterPro"/>
</dbReference>
<comment type="caution">
    <text evidence="4">The sequence shown here is derived from an EMBL/GenBank/DDBJ whole genome shotgun (WGS) entry which is preliminary data.</text>
</comment>
<evidence type="ECO:0000313" key="4">
    <source>
        <dbReference type="EMBL" id="RJG50383.1"/>
    </source>
</evidence>
<dbReference type="Gene3D" id="2.40.70.10">
    <property type="entry name" value="Acid Proteases"/>
    <property type="match status" value="2"/>
</dbReference>
<evidence type="ECO:0000313" key="5">
    <source>
        <dbReference type="Proteomes" id="UP000283469"/>
    </source>
</evidence>
<protein>
    <recommendedName>
        <fullName evidence="6">PDZ domain-containing protein</fullName>
    </recommendedName>
</protein>
<dbReference type="GO" id="GO:0004190">
    <property type="term" value="F:aspartic-type endopeptidase activity"/>
    <property type="evidence" value="ECO:0007669"/>
    <property type="project" value="InterPro"/>
</dbReference>
<dbReference type="InterPro" id="IPR021109">
    <property type="entry name" value="Peptidase_aspartic_dom_sf"/>
</dbReference>
<dbReference type="OrthoDB" id="7441153at2"/>
<dbReference type="PROSITE" id="PS00141">
    <property type="entry name" value="ASP_PROTEASE"/>
    <property type="match status" value="1"/>
</dbReference>
<proteinExistence type="predicted"/>
<gene>
    <name evidence="4" type="ORF">D0Z70_23870</name>
</gene>
<dbReference type="PROSITE" id="PS50175">
    <property type="entry name" value="ASP_PROT_RETROV"/>
    <property type="match status" value="1"/>
</dbReference>
<dbReference type="SUPFAM" id="SSF50156">
    <property type="entry name" value="PDZ domain-like"/>
    <property type="match status" value="1"/>
</dbReference>
<dbReference type="PROSITE" id="PS50106">
    <property type="entry name" value="PDZ"/>
    <property type="match status" value="1"/>
</dbReference>
<evidence type="ECO:0000259" key="3">
    <source>
        <dbReference type="PROSITE" id="PS50175"/>
    </source>
</evidence>
<sequence>MGDTLMVSAEVAGSPVRAILDSGSAASIINTRLVESLDIAPSGKRIIRGTGGRVEVTEISDVALTVADDRRRLPFAIVSDLAAISSAFGRPIDLVLGEDILAGRCVALDFTQDRIGFAPTGSFAGGSGWRRLPLTHGTRSELLVTASIGGGSPVQLIFDLGSANALMLSTPFVAAQDLLAGKARSTAALGSLDGVQIVTAFVLDDIVIGEVHIAGVPVAGLDHWQSDSAVGSIGLPLIAQFDVIMDITAESLWLRPAPPKHRLPMLKDRSGFGLAVSPSALTVAHVAVHSPAEKSGWSVGDRIVRIDGRPINASYTRGQLWRWRFLPAGTHFRLVDGSGIVRLLTLADYY</sequence>
<dbReference type="InterPro" id="IPR001969">
    <property type="entry name" value="Aspartic_peptidase_AS"/>
</dbReference>
<name>A0A418YI99_9SPHN</name>
<dbReference type="InterPro" id="IPR036034">
    <property type="entry name" value="PDZ_sf"/>
</dbReference>
<dbReference type="AlphaFoldDB" id="A0A418YI99"/>
<dbReference type="Proteomes" id="UP000283469">
    <property type="component" value="Unassembled WGS sequence"/>
</dbReference>
<evidence type="ECO:0000259" key="2">
    <source>
        <dbReference type="PROSITE" id="PS50106"/>
    </source>
</evidence>
<feature type="domain" description="Peptidase A2" evidence="3">
    <location>
        <begin position="16"/>
        <end position="92"/>
    </location>
</feature>
<accession>A0A418YI99</accession>
<dbReference type="InterPro" id="IPR001995">
    <property type="entry name" value="Peptidase_A2_cat"/>
</dbReference>
<dbReference type="RefSeq" id="WP_082679250.1">
    <property type="nucleotide sequence ID" value="NZ_QVRA01000055.1"/>
</dbReference>
<evidence type="ECO:0000256" key="1">
    <source>
        <dbReference type="ARBA" id="ARBA00022801"/>
    </source>
</evidence>
<evidence type="ECO:0008006" key="6">
    <source>
        <dbReference type="Google" id="ProtNLM"/>
    </source>
</evidence>
<dbReference type="InterPro" id="IPR001478">
    <property type="entry name" value="PDZ"/>
</dbReference>
<dbReference type="SUPFAM" id="SSF50630">
    <property type="entry name" value="Acid proteases"/>
    <property type="match status" value="1"/>
</dbReference>
<keyword evidence="5" id="KW-1185">Reference proteome</keyword>
<dbReference type="Pfam" id="PF13650">
    <property type="entry name" value="Asp_protease_2"/>
    <property type="match status" value="1"/>
</dbReference>
<dbReference type="EMBL" id="QVRA01000055">
    <property type="protein sequence ID" value="RJG50383.1"/>
    <property type="molecule type" value="Genomic_DNA"/>
</dbReference>
<feature type="domain" description="PDZ" evidence="2">
    <location>
        <begin position="262"/>
        <end position="311"/>
    </location>
</feature>
<organism evidence="4 5">
    <name type="scientific">Sphingobium terrigena</name>
    <dbReference type="NCBI Taxonomy" id="2304063"/>
    <lineage>
        <taxon>Bacteria</taxon>
        <taxon>Pseudomonadati</taxon>
        <taxon>Pseudomonadota</taxon>
        <taxon>Alphaproteobacteria</taxon>
        <taxon>Sphingomonadales</taxon>
        <taxon>Sphingomonadaceae</taxon>
        <taxon>Sphingobium</taxon>
    </lineage>
</organism>